<comment type="caution">
    <text evidence="3">The sequence shown here is derived from an EMBL/GenBank/DDBJ whole genome shotgun (WGS) entry which is preliminary data.</text>
</comment>
<evidence type="ECO:0008006" key="5">
    <source>
        <dbReference type="Google" id="ProtNLM"/>
    </source>
</evidence>
<evidence type="ECO:0000313" key="3">
    <source>
        <dbReference type="EMBL" id="KAK6984950.1"/>
    </source>
</evidence>
<organism evidence="3 4">
    <name type="scientific">Favolaschia claudopus</name>
    <dbReference type="NCBI Taxonomy" id="2862362"/>
    <lineage>
        <taxon>Eukaryota</taxon>
        <taxon>Fungi</taxon>
        <taxon>Dikarya</taxon>
        <taxon>Basidiomycota</taxon>
        <taxon>Agaricomycotina</taxon>
        <taxon>Agaricomycetes</taxon>
        <taxon>Agaricomycetidae</taxon>
        <taxon>Agaricales</taxon>
        <taxon>Marasmiineae</taxon>
        <taxon>Mycenaceae</taxon>
        <taxon>Favolaschia</taxon>
    </lineage>
</organism>
<name>A0AAV9ZL38_9AGAR</name>
<accession>A0AAV9ZL38</accession>
<evidence type="ECO:0000313" key="4">
    <source>
        <dbReference type="Proteomes" id="UP001362999"/>
    </source>
</evidence>
<sequence>MRFVSSWLLILVTLEWNISADTMLNSHGPLSSCRFSMSHRNQQIAECAPDPSSTSRGFSLTSSHQVVHRRAFPNPKSSAFREE</sequence>
<dbReference type="Proteomes" id="UP001362999">
    <property type="component" value="Unassembled WGS sequence"/>
</dbReference>
<gene>
    <name evidence="3" type="ORF">R3P38DRAFT_3102382</name>
</gene>
<keyword evidence="4" id="KW-1185">Reference proteome</keyword>
<feature type="compositionally biased region" description="Low complexity" evidence="1">
    <location>
        <begin position="52"/>
        <end position="63"/>
    </location>
</feature>
<keyword evidence="2" id="KW-0732">Signal</keyword>
<dbReference type="EMBL" id="JAWWNJ010000133">
    <property type="protein sequence ID" value="KAK6984950.1"/>
    <property type="molecule type" value="Genomic_DNA"/>
</dbReference>
<reference evidence="3 4" key="1">
    <citation type="journal article" date="2024" name="J Genomics">
        <title>Draft genome sequencing and assembly of Favolaschia claudopus CIRM-BRFM 2984 isolated from oak limbs.</title>
        <authorList>
            <person name="Navarro D."/>
            <person name="Drula E."/>
            <person name="Chaduli D."/>
            <person name="Cazenave R."/>
            <person name="Ahrendt S."/>
            <person name="Wang J."/>
            <person name="Lipzen A."/>
            <person name="Daum C."/>
            <person name="Barry K."/>
            <person name="Grigoriev I.V."/>
            <person name="Favel A."/>
            <person name="Rosso M.N."/>
            <person name="Martin F."/>
        </authorList>
    </citation>
    <scope>NUCLEOTIDE SEQUENCE [LARGE SCALE GENOMIC DNA]</scope>
    <source>
        <strain evidence="3 4">CIRM-BRFM 2984</strain>
    </source>
</reference>
<evidence type="ECO:0000256" key="2">
    <source>
        <dbReference type="SAM" id="SignalP"/>
    </source>
</evidence>
<proteinExistence type="predicted"/>
<dbReference type="AlphaFoldDB" id="A0AAV9ZL38"/>
<evidence type="ECO:0000256" key="1">
    <source>
        <dbReference type="SAM" id="MobiDB-lite"/>
    </source>
</evidence>
<feature type="region of interest" description="Disordered" evidence="1">
    <location>
        <begin position="46"/>
        <end position="83"/>
    </location>
</feature>
<feature type="signal peptide" evidence="2">
    <location>
        <begin position="1"/>
        <end position="20"/>
    </location>
</feature>
<feature type="chain" id="PRO_5043911769" description="Secreted protein" evidence="2">
    <location>
        <begin position="21"/>
        <end position="83"/>
    </location>
</feature>
<protein>
    <recommendedName>
        <fullName evidence="5">Secreted protein</fullName>
    </recommendedName>
</protein>